<dbReference type="AlphaFoldDB" id="A0A6A6GYG8"/>
<organism evidence="2 3">
    <name type="scientific">Viridothelium virens</name>
    <name type="common">Speckled blister lichen</name>
    <name type="synonym">Trypethelium virens</name>
    <dbReference type="NCBI Taxonomy" id="1048519"/>
    <lineage>
        <taxon>Eukaryota</taxon>
        <taxon>Fungi</taxon>
        <taxon>Dikarya</taxon>
        <taxon>Ascomycota</taxon>
        <taxon>Pezizomycotina</taxon>
        <taxon>Dothideomycetes</taxon>
        <taxon>Dothideomycetes incertae sedis</taxon>
        <taxon>Trypetheliales</taxon>
        <taxon>Trypetheliaceae</taxon>
        <taxon>Viridothelium</taxon>
    </lineage>
</organism>
<evidence type="ECO:0000313" key="3">
    <source>
        <dbReference type="Proteomes" id="UP000800092"/>
    </source>
</evidence>
<protein>
    <submittedName>
        <fullName evidence="2">Uncharacterized protein</fullName>
    </submittedName>
</protein>
<dbReference type="OrthoDB" id="160645at2759"/>
<accession>A0A6A6GYG8</accession>
<evidence type="ECO:0000256" key="1">
    <source>
        <dbReference type="SAM" id="SignalP"/>
    </source>
</evidence>
<keyword evidence="3" id="KW-1185">Reference proteome</keyword>
<feature type="signal peptide" evidence="1">
    <location>
        <begin position="1"/>
        <end position="22"/>
    </location>
</feature>
<keyword evidence="1" id="KW-0732">Signal</keyword>
<sequence length="422" mass="44857">MDLNIIHVLFCLFAICWGLSKSFTLNNLDLHKPFPPPIDHTSAVHKLSTDSTPYGMGKRGQTATFSNGQACGSSPINSDCDFDILQDEQIGSIDATSYPDFDRLYASTANIVIADDMPALSDDDDGVHCPRGQHCKRQTAPMSLYEEVLLRFQNSVTQITAAANQAYNNSSNTLIYGYNDTGPTPPSGTTLCSPLIDPWTWCDSSGQPIADTITTSTIPPSPSISNNTTVSHYVTCSTASSASCPNATFAAITAIQGTAVLHHALNGNIYSFSETNFQPTDNLTVSALFAGNAPFMVASSKGWLLHTYADTLAAWGVGRLRLSDPENMPVTSLPVALVPAASPVKASSAPQPKSVLTAVDTSARVYYLVTCSYQDAYSKIFLATSLVDGPKKLLDSSLVGNVTGEVPRNCQAVGYSTGDGPL</sequence>
<dbReference type="Proteomes" id="UP000800092">
    <property type="component" value="Unassembled WGS sequence"/>
</dbReference>
<proteinExistence type="predicted"/>
<gene>
    <name evidence="2" type="ORF">EV356DRAFT_508141</name>
</gene>
<reference evidence="2" key="1">
    <citation type="journal article" date="2020" name="Stud. Mycol.">
        <title>101 Dothideomycetes genomes: a test case for predicting lifestyles and emergence of pathogens.</title>
        <authorList>
            <person name="Haridas S."/>
            <person name="Albert R."/>
            <person name="Binder M."/>
            <person name="Bloem J."/>
            <person name="Labutti K."/>
            <person name="Salamov A."/>
            <person name="Andreopoulos B."/>
            <person name="Baker S."/>
            <person name="Barry K."/>
            <person name="Bills G."/>
            <person name="Bluhm B."/>
            <person name="Cannon C."/>
            <person name="Castanera R."/>
            <person name="Culley D."/>
            <person name="Daum C."/>
            <person name="Ezra D."/>
            <person name="Gonzalez J."/>
            <person name="Henrissat B."/>
            <person name="Kuo A."/>
            <person name="Liang C."/>
            <person name="Lipzen A."/>
            <person name="Lutzoni F."/>
            <person name="Magnuson J."/>
            <person name="Mondo S."/>
            <person name="Nolan M."/>
            <person name="Ohm R."/>
            <person name="Pangilinan J."/>
            <person name="Park H.-J."/>
            <person name="Ramirez L."/>
            <person name="Alfaro M."/>
            <person name="Sun H."/>
            <person name="Tritt A."/>
            <person name="Yoshinaga Y."/>
            <person name="Zwiers L.-H."/>
            <person name="Turgeon B."/>
            <person name="Goodwin S."/>
            <person name="Spatafora J."/>
            <person name="Crous P."/>
            <person name="Grigoriev I."/>
        </authorList>
    </citation>
    <scope>NUCLEOTIDE SEQUENCE</scope>
    <source>
        <strain evidence="2">Tuck. ex Michener</strain>
    </source>
</reference>
<dbReference type="EMBL" id="ML991835">
    <property type="protein sequence ID" value="KAF2230836.1"/>
    <property type="molecule type" value="Genomic_DNA"/>
</dbReference>
<evidence type="ECO:0000313" key="2">
    <source>
        <dbReference type="EMBL" id="KAF2230836.1"/>
    </source>
</evidence>
<name>A0A6A6GYG8_VIRVR</name>
<feature type="chain" id="PRO_5025565158" evidence="1">
    <location>
        <begin position="23"/>
        <end position="422"/>
    </location>
</feature>